<dbReference type="Proteomes" id="UP000748025">
    <property type="component" value="Unassembled WGS sequence"/>
</dbReference>
<keyword evidence="2" id="KW-1185">Reference proteome</keyword>
<comment type="caution">
    <text evidence="1">The sequence shown here is derived from an EMBL/GenBank/DDBJ whole genome shotgun (WGS) entry which is preliminary data.</text>
</comment>
<proteinExistence type="predicted"/>
<sequence length="124" mass="13888">MLVDDKTLGQHAALGFEEGEKRRQQSSPANDSLTYWISLPPQSGQSLRDYIDRDLIGETSQHVMQHMIVELKQDNPVNPVHLEPGFDAGWTMESFNFFNRSANVKIQSFAGILRRLFVPAGGAS</sequence>
<protein>
    <submittedName>
        <fullName evidence="1">Uncharacterized protein</fullName>
    </submittedName>
</protein>
<dbReference type="AlphaFoldDB" id="A0A9P7NAG3"/>
<accession>A0A9P7NAG3</accession>
<name>A0A9P7NAG3_9HYPO</name>
<evidence type="ECO:0000313" key="1">
    <source>
        <dbReference type="EMBL" id="KAG6001655.1"/>
    </source>
</evidence>
<gene>
    <name evidence="1" type="ORF">E4U43_001265</name>
</gene>
<reference evidence="1" key="1">
    <citation type="journal article" date="2020" name="bioRxiv">
        <title>Whole genome comparisons of ergot fungi reveals the divergence and evolution of species within the genus Claviceps are the result of varying mechanisms driving genome evolution and host range expansion.</title>
        <authorList>
            <person name="Wyka S.A."/>
            <person name="Mondo S.J."/>
            <person name="Liu M."/>
            <person name="Dettman J."/>
            <person name="Nalam V."/>
            <person name="Broders K.D."/>
        </authorList>
    </citation>
    <scope>NUCLEOTIDE SEQUENCE</scope>
    <source>
        <strain evidence="1">CCC 602</strain>
    </source>
</reference>
<organism evidence="1 2">
    <name type="scientific">Claviceps pusilla</name>
    <dbReference type="NCBI Taxonomy" id="123648"/>
    <lineage>
        <taxon>Eukaryota</taxon>
        <taxon>Fungi</taxon>
        <taxon>Dikarya</taxon>
        <taxon>Ascomycota</taxon>
        <taxon>Pezizomycotina</taxon>
        <taxon>Sordariomycetes</taxon>
        <taxon>Hypocreomycetidae</taxon>
        <taxon>Hypocreales</taxon>
        <taxon>Clavicipitaceae</taxon>
        <taxon>Claviceps</taxon>
    </lineage>
</organism>
<evidence type="ECO:0000313" key="2">
    <source>
        <dbReference type="Proteomes" id="UP000748025"/>
    </source>
</evidence>
<dbReference type="EMBL" id="SRPW01001406">
    <property type="protein sequence ID" value="KAG6001655.1"/>
    <property type="molecule type" value="Genomic_DNA"/>
</dbReference>